<reference evidence="2" key="1">
    <citation type="journal article" date="2014" name="Genome Announc.">
        <title>Draft Genome Sequences of Three Alkaliphilic Bacillus Strains, Bacillus wakoensis JCM 9140T, Bacillus akibai JCM 9157T, and Bacillus hemicellulosilyticus JCM 9152T.</title>
        <authorList>
            <person name="Yuki M."/>
            <person name="Oshima K."/>
            <person name="Suda W."/>
            <person name="Oshida Y."/>
            <person name="Kitamura K."/>
            <person name="Iida T."/>
            <person name="Hattori M."/>
            <person name="Ohkuma M."/>
        </authorList>
    </citation>
    <scope>NUCLEOTIDE SEQUENCE [LARGE SCALE GENOMIC DNA]</scope>
    <source>
        <strain evidence="2">JCM 9140</strain>
    </source>
</reference>
<accession>W4Q7N9</accession>
<evidence type="ECO:0000313" key="3">
    <source>
        <dbReference type="Proteomes" id="UP000018890"/>
    </source>
</evidence>
<proteinExistence type="predicted"/>
<dbReference type="InterPro" id="IPR052349">
    <property type="entry name" value="Metallo-hydrolase_Enzymes"/>
</dbReference>
<dbReference type="InterPro" id="IPR032466">
    <property type="entry name" value="Metal_Hydrolase"/>
</dbReference>
<comment type="caution">
    <text evidence="2">The sequence shown here is derived from an EMBL/GenBank/DDBJ whole genome shotgun (WGS) entry which is preliminary data.</text>
</comment>
<dbReference type="PANTHER" id="PTHR32027">
    <property type="entry name" value="CYTOSINE DEAMINASE"/>
    <property type="match status" value="1"/>
</dbReference>
<dbReference type="RefSeq" id="WP_034749958.1">
    <property type="nucleotide sequence ID" value="NZ_BAUT01000074.1"/>
</dbReference>
<name>W4Q7N9_9BACI</name>
<dbReference type="GO" id="GO:0016814">
    <property type="term" value="F:hydrolase activity, acting on carbon-nitrogen (but not peptide) bonds, in cyclic amidines"/>
    <property type="evidence" value="ECO:0007669"/>
    <property type="project" value="TreeGrafter"/>
</dbReference>
<organism evidence="2 3">
    <name type="scientific">Halalkalibacter wakoensis JCM 9140</name>
    <dbReference type="NCBI Taxonomy" id="1236970"/>
    <lineage>
        <taxon>Bacteria</taxon>
        <taxon>Bacillati</taxon>
        <taxon>Bacillota</taxon>
        <taxon>Bacilli</taxon>
        <taxon>Bacillales</taxon>
        <taxon>Bacillaceae</taxon>
        <taxon>Halalkalibacter</taxon>
    </lineage>
</organism>
<dbReference type="STRING" id="1236970.JCM9140_4129"/>
<dbReference type="SUPFAM" id="SSF51556">
    <property type="entry name" value="Metallo-dependent hydrolases"/>
    <property type="match status" value="1"/>
</dbReference>
<evidence type="ECO:0000259" key="1">
    <source>
        <dbReference type="Pfam" id="PF07969"/>
    </source>
</evidence>
<dbReference type="Proteomes" id="UP000018890">
    <property type="component" value="Unassembled WGS sequence"/>
</dbReference>
<dbReference type="InterPro" id="IPR013108">
    <property type="entry name" value="Amidohydro_3"/>
</dbReference>
<protein>
    <submittedName>
        <fullName evidence="2">Cytosine deaminase</fullName>
    </submittedName>
</protein>
<dbReference type="Gene3D" id="3.20.20.140">
    <property type="entry name" value="Metal-dependent hydrolases"/>
    <property type="match status" value="1"/>
</dbReference>
<dbReference type="EMBL" id="BAUT01000074">
    <property type="protein sequence ID" value="GAE27960.1"/>
    <property type="molecule type" value="Genomic_DNA"/>
</dbReference>
<dbReference type="Pfam" id="PF07969">
    <property type="entry name" value="Amidohydro_3"/>
    <property type="match status" value="1"/>
</dbReference>
<dbReference type="PANTHER" id="PTHR32027:SF9">
    <property type="entry name" value="BLL3847 PROTEIN"/>
    <property type="match status" value="1"/>
</dbReference>
<keyword evidence="3" id="KW-1185">Reference proteome</keyword>
<dbReference type="AlphaFoldDB" id="W4Q7N9"/>
<evidence type="ECO:0000313" key="2">
    <source>
        <dbReference type="EMBL" id="GAE27960.1"/>
    </source>
</evidence>
<feature type="domain" description="Amidohydrolase 3" evidence="1">
    <location>
        <begin position="47"/>
        <end position="267"/>
    </location>
</feature>
<dbReference type="OrthoDB" id="9815027at2"/>
<sequence>MSYSGWMNYHAHIDKGFLVPPRKYIDAPAPERAAWTREAKKQMTIFEIKESATNALEKMYQYGTTYVRTHVDVDPLFELRAVEALIELKEEWKDRLVLDIVAFNQEGFDRFPETEYMLKEALQLGVDGIGGHTSMDKDAKEHIDTVLNLAESSNVDWIEFHTDETGRVDDFNLPYLAQVTKDRGLKEKVTAIHCCSLTNVDDDTAKRTIEAVADSGMTVTTCPTAIATRSLTRVKEFAKAGVTIQLGSDNLRDFFNPLGSGNMLQYAQLLGYVSRFYEADEINQLISWIQNSPDNPRVQEQLAGLSLNLQYDGKTNVELLAEAPAPRFVQPVK</sequence>
<gene>
    <name evidence="2" type="ORF">JCM9140_4129</name>
</gene>